<dbReference type="GO" id="GO:0005886">
    <property type="term" value="C:plasma membrane"/>
    <property type="evidence" value="ECO:0007669"/>
    <property type="project" value="UniProtKB-ARBA"/>
</dbReference>
<keyword evidence="20" id="KW-1185">Reference proteome</keyword>
<keyword evidence="11" id="KW-0115">cAMP biosynthesis</keyword>
<comment type="subunit">
    <text evidence="16">Homodimer. Can also exist as monomer.</text>
</comment>
<dbReference type="SUPFAM" id="SSF55073">
    <property type="entry name" value="Nucleotide cyclase"/>
    <property type="match status" value="1"/>
</dbReference>
<organism evidence="19 20">
    <name type="scientific">Arenimonas terrae</name>
    <dbReference type="NCBI Taxonomy" id="2546226"/>
    <lineage>
        <taxon>Bacteria</taxon>
        <taxon>Pseudomonadati</taxon>
        <taxon>Pseudomonadota</taxon>
        <taxon>Gammaproteobacteria</taxon>
        <taxon>Lysobacterales</taxon>
        <taxon>Lysobacteraceae</taxon>
        <taxon>Arenimonas</taxon>
    </lineage>
</organism>
<dbReference type="PROSITE" id="PS50125">
    <property type="entry name" value="GUANYLATE_CYCLASE_2"/>
    <property type="match status" value="1"/>
</dbReference>
<keyword evidence="5 17" id="KW-0812">Transmembrane</keyword>
<dbReference type="SMART" id="SM00044">
    <property type="entry name" value="CYCc"/>
    <property type="match status" value="1"/>
</dbReference>
<evidence type="ECO:0000256" key="7">
    <source>
        <dbReference type="ARBA" id="ARBA00022741"/>
    </source>
</evidence>
<dbReference type="OrthoDB" id="5297065at2"/>
<proteinExistence type="predicted"/>
<feature type="transmembrane region" description="Helical" evidence="17">
    <location>
        <begin position="86"/>
        <end position="106"/>
    </location>
</feature>
<feature type="transmembrane region" description="Helical" evidence="17">
    <location>
        <begin position="27"/>
        <end position="49"/>
    </location>
</feature>
<evidence type="ECO:0000256" key="2">
    <source>
        <dbReference type="ARBA" id="ARBA00004370"/>
    </source>
</evidence>
<evidence type="ECO:0000256" key="1">
    <source>
        <dbReference type="ARBA" id="ARBA00001593"/>
    </source>
</evidence>
<name>A0A5C4RQW5_9GAMM</name>
<evidence type="ECO:0000256" key="5">
    <source>
        <dbReference type="ARBA" id="ARBA00022692"/>
    </source>
</evidence>
<dbReference type="CDD" id="cd07302">
    <property type="entry name" value="CHD"/>
    <property type="match status" value="1"/>
</dbReference>
<evidence type="ECO:0000313" key="19">
    <source>
        <dbReference type="EMBL" id="TNJ33355.1"/>
    </source>
</evidence>
<gene>
    <name evidence="19" type="ORF">E1B00_13775</name>
</gene>
<evidence type="ECO:0000256" key="3">
    <source>
        <dbReference type="ARBA" id="ARBA00012201"/>
    </source>
</evidence>
<dbReference type="FunFam" id="3.30.70.1230:FF:000033">
    <property type="entry name" value="Adenylate cyclase"/>
    <property type="match status" value="1"/>
</dbReference>
<dbReference type="InterPro" id="IPR001054">
    <property type="entry name" value="A/G_cyclase"/>
</dbReference>
<dbReference type="RefSeq" id="WP_139449733.1">
    <property type="nucleotide sequence ID" value="NZ_SMDR01000003.1"/>
</dbReference>
<evidence type="ECO:0000256" key="4">
    <source>
        <dbReference type="ARBA" id="ARBA00021420"/>
    </source>
</evidence>
<dbReference type="Gene3D" id="3.30.70.1230">
    <property type="entry name" value="Nucleotide cyclase"/>
    <property type="match status" value="1"/>
</dbReference>
<keyword evidence="10 17" id="KW-1133">Transmembrane helix</keyword>
<evidence type="ECO:0000256" key="12">
    <source>
        <dbReference type="ARBA" id="ARBA00023136"/>
    </source>
</evidence>
<keyword evidence="12 17" id="KW-0472">Membrane</keyword>
<evidence type="ECO:0000256" key="15">
    <source>
        <dbReference type="ARBA" id="ARBA00032637"/>
    </source>
</evidence>
<sequence>MTHWLPAAWERLRRPSAAGIGNARWRVFAASCALLGLGAHLTLLPWFLWRGVPELVWYSLATLPVYLFAVWVFVLHPGLGRRWHLLGTLGVGLELLGQGTLATWLLGWGSGFHYYLLLVPLVVLFSPFGTPMQRALLSAAVGLGYLALWDASGRQAPVYALAPDELRGYLAANFALVFVVVMAIGFLFERAATRMERELEWERQRSEQLLLNTLPALIARALKERPGEAIAERHAEVSVLFCDIVGFTRLSERLEPEQLVAILNRVFTGFDDLADRYGVEKIKTIGDAYMVAAGLPEPDPDHAGALANMALDMMDQVRALCDELGEVLDVRIGLHSGPVVAGVIGRRKFAYDLWGDVVNTAARMESHGVPGAIQVTEASARLLGARFVLAPRGEMEIKGKGLMPVFLLQGRAG</sequence>
<keyword evidence="8" id="KW-0067">ATP-binding</keyword>
<dbReference type="GO" id="GO:0005524">
    <property type="term" value="F:ATP binding"/>
    <property type="evidence" value="ECO:0007669"/>
    <property type="project" value="UniProtKB-KW"/>
</dbReference>
<dbReference type="PANTHER" id="PTHR11920:SF335">
    <property type="entry name" value="GUANYLATE CYCLASE"/>
    <property type="match status" value="1"/>
</dbReference>
<reference evidence="19 20" key="1">
    <citation type="submission" date="2019-03" db="EMBL/GenBank/DDBJ databases">
        <title>Arenimonas daejeonensis sp. nov., isolated from compost.</title>
        <authorList>
            <person name="Jeon C.O."/>
        </authorList>
    </citation>
    <scope>NUCLEOTIDE SEQUENCE [LARGE SCALE GENOMIC DNA]</scope>
    <source>
        <strain evidence="19 20">R29</strain>
    </source>
</reference>
<evidence type="ECO:0000256" key="13">
    <source>
        <dbReference type="ARBA" id="ARBA00023239"/>
    </source>
</evidence>
<evidence type="ECO:0000313" key="20">
    <source>
        <dbReference type="Proteomes" id="UP000305760"/>
    </source>
</evidence>
<protein>
    <recommendedName>
        <fullName evidence="4">Adenylate cyclase</fullName>
        <ecNumber evidence="3">4.6.1.1</ecNumber>
    </recommendedName>
    <alternativeName>
        <fullName evidence="14">ATP pyrophosphate-lyase</fullName>
    </alternativeName>
    <alternativeName>
        <fullName evidence="15">Adenylyl cyclase</fullName>
    </alternativeName>
</protein>
<comment type="caution">
    <text evidence="19">The sequence shown here is derived from an EMBL/GenBank/DDBJ whole genome shotgun (WGS) entry which is preliminary data.</text>
</comment>
<evidence type="ECO:0000256" key="17">
    <source>
        <dbReference type="SAM" id="Phobius"/>
    </source>
</evidence>
<dbReference type="InterPro" id="IPR050401">
    <property type="entry name" value="Cyclic_nucleotide_synthase"/>
</dbReference>
<dbReference type="GO" id="GO:0006171">
    <property type="term" value="P:cAMP biosynthetic process"/>
    <property type="evidence" value="ECO:0007669"/>
    <property type="project" value="UniProtKB-KW"/>
</dbReference>
<dbReference type="PANTHER" id="PTHR11920">
    <property type="entry name" value="GUANYLYL CYCLASE"/>
    <property type="match status" value="1"/>
</dbReference>
<evidence type="ECO:0000256" key="14">
    <source>
        <dbReference type="ARBA" id="ARBA00032597"/>
    </source>
</evidence>
<dbReference type="GO" id="GO:0046872">
    <property type="term" value="F:metal ion binding"/>
    <property type="evidence" value="ECO:0007669"/>
    <property type="project" value="UniProtKB-KW"/>
</dbReference>
<evidence type="ECO:0000256" key="11">
    <source>
        <dbReference type="ARBA" id="ARBA00022998"/>
    </source>
</evidence>
<feature type="transmembrane region" description="Helical" evidence="17">
    <location>
        <begin position="55"/>
        <end position="74"/>
    </location>
</feature>
<feature type="transmembrane region" description="Helical" evidence="17">
    <location>
        <begin position="112"/>
        <end position="128"/>
    </location>
</feature>
<dbReference type="AlphaFoldDB" id="A0A5C4RQW5"/>
<evidence type="ECO:0000256" key="9">
    <source>
        <dbReference type="ARBA" id="ARBA00022842"/>
    </source>
</evidence>
<dbReference type="Pfam" id="PF00211">
    <property type="entry name" value="Guanylate_cyc"/>
    <property type="match status" value="1"/>
</dbReference>
<feature type="domain" description="Guanylate cyclase" evidence="18">
    <location>
        <begin position="238"/>
        <end position="365"/>
    </location>
</feature>
<dbReference type="InterPro" id="IPR029787">
    <property type="entry name" value="Nucleotide_cyclase"/>
</dbReference>
<feature type="transmembrane region" description="Helical" evidence="17">
    <location>
        <begin position="171"/>
        <end position="188"/>
    </location>
</feature>
<evidence type="ECO:0000256" key="10">
    <source>
        <dbReference type="ARBA" id="ARBA00022989"/>
    </source>
</evidence>
<evidence type="ECO:0000259" key="18">
    <source>
        <dbReference type="PROSITE" id="PS50125"/>
    </source>
</evidence>
<keyword evidence="13" id="KW-0456">Lyase</keyword>
<keyword evidence="9" id="KW-0460">Magnesium</keyword>
<dbReference type="GO" id="GO:0035556">
    <property type="term" value="P:intracellular signal transduction"/>
    <property type="evidence" value="ECO:0007669"/>
    <property type="project" value="InterPro"/>
</dbReference>
<evidence type="ECO:0000256" key="6">
    <source>
        <dbReference type="ARBA" id="ARBA00022723"/>
    </source>
</evidence>
<keyword evidence="7" id="KW-0547">Nucleotide-binding</keyword>
<dbReference type="EMBL" id="SMDR01000003">
    <property type="protein sequence ID" value="TNJ33355.1"/>
    <property type="molecule type" value="Genomic_DNA"/>
</dbReference>
<dbReference type="Proteomes" id="UP000305760">
    <property type="component" value="Unassembled WGS sequence"/>
</dbReference>
<evidence type="ECO:0000256" key="8">
    <source>
        <dbReference type="ARBA" id="ARBA00022840"/>
    </source>
</evidence>
<dbReference type="EC" id="4.6.1.1" evidence="3"/>
<keyword evidence="6" id="KW-0479">Metal-binding</keyword>
<accession>A0A5C4RQW5</accession>
<comment type="subcellular location">
    <subcellularLocation>
        <location evidence="2">Membrane</location>
    </subcellularLocation>
</comment>
<dbReference type="GO" id="GO:0004016">
    <property type="term" value="F:adenylate cyclase activity"/>
    <property type="evidence" value="ECO:0007669"/>
    <property type="project" value="UniProtKB-EC"/>
</dbReference>
<comment type="catalytic activity">
    <reaction evidence="1">
        <text>ATP = 3',5'-cyclic AMP + diphosphate</text>
        <dbReference type="Rhea" id="RHEA:15389"/>
        <dbReference type="ChEBI" id="CHEBI:30616"/>
        <dbReference type="ChEBI" id="CHEBI:33019"/>
        <dbReference type="ChEBI" id="CHEBI:58165"/>
        <dbReference type="EC" id="4.6.1.1"/>
    </reaction>
</comment>
<evidence type="ECO:0000256" key="16">
    <source>
        <dbReference type="ARBA" id="ARBA00064436"/>
    </source>
</evidence>